<sequence length="283" mass="31016">MTFETTLAADRSDTLREVRLHDRYRDRLDLPVAWNETLDTIVSHRSVRAYRPDPLPAGTIELLVAAAQSAASSSNLQPWSVVAVEDPERKARLAALAGNQKQILQAPLFLLWIVDHNRLHRNGERLATPAEGLHFLESFLLGAVDTSLAAQNAVVALEAIGLGSCYIGGIRNNPAEVAAELGLPPHAFALFGLTVGYPDPDAPASVKPRLPQEAVLFREQYGSPENAPAIAAYDQRLRSFQREQGMIERDWSEQASQRVRGADSLAGRDVLRQVLSGLGFRLD</sequence>
<evidence type="ECO:0000256" key="1">
    <source>
        <dbReference type="ARBA" id="ARBA00008366"/>
    </source>
</evidence>
<dbReference type="PANTHER" id="PTHR43425:SF2">
    <property type="entry name" value="OXYGEN-INSENSITIVE NADPH NITROREDUCTASE"/>
    <property type="match status" value="1"/>
</dbReference>
<dbReference type="SUPFAM" id="SSF55469">
    <property type="entry name" value="FMN-dependent nitroreductase-like"/>
    <property type="match status" value="1"/>
</dbReference>
<evidence type="ECO:0000313" key="7">
    <source>
        <dbReference type="EMBL" id="MBB4857729.1"/>
    </source>
</evidence>
<feature type="domain" description="Nitroreductase" evidence="6">
    <location>
        <begin position="41"/>
        <end position="197"/>
    </location>
</feature>
<keyword evidence="5" id="KW-0521">NADP</keyword>
<keyword evidence="3 5" id="KW-0288">FMN</keyword>
<dbReference type="Pfam" id="PF00881">
    <property type="entry name" value="Nitroreductase"/>
    <property type="match status" value="1"/>
</dbReference>
<evidence type="ECO:0000313" key="8">
    <source>
        <dbReference type="Proteomes" id="UP000555448"/>
    </source>
</evidence>
<gene>
    <name evidence="7" type="ORF">HNO88_001040</name>
</gene>
<organism evidence="7 8">
    <name type="scientific">Novosphingobium chloroacetimidivorans</name>
    <dbReference type="NCBI Taxonomy" id="1428314"/>
    <lineage>
        <taxon>Bacteria</taxon>
        <taxon>Pseudomonadati</taxon>
        <taxon>Pseudomonadota</taxon>
        <taxon>Alphaproteobacteria</taxon>
        <taxon>Sphingomonadales</taxon>
        <taxon>Sphingomonadaceae</taxon>
        <taxon>Novosphingobium</taxon>
    </lineage>
</organism>
<dbReference type="InterPro" id="IPR029479">
    <property type="entry name" value="Nitroreductase"/>
</dbReference>
<name>A0A7W7K7L5_9SPHN</name>
<accession>A0A7W7K7L5</accession>
<proteinExistence type="inferred from homology"/>
<dbReference type="Gene3D" id="3.40.109.10">
    <property type="entry name" value="NADH Oxidase"/>
    <property type="match status" value="1"/>
</dbReference>
<protein>
    <submittedName>
        <fullName evidence="7">Nitroreductase</fullName>
    </submittedName>
</protein>
<dbReference type="GO" id="GO:0016491">
    <property type="term" value="F:oxidoreductase activity"/>
    <property type="evidence" value="ECO:0007669"/>
    <property type="project" value="UniProtKB-UniRule"/>
</dbReference>
<evidence type="ECO:0000256" key="4">
    <source>
        <dbReference type="ARBA" id="ARBA00023002"/>
    </source>
</evidence>
<evidence type="ECO:0000256" key="2">
    <source>
        <dbReference type="ARBA" id="ARBA00022630"/>
    </source>
</evidence>
<dbReference type="CDD" id="cd02146">
    <property type="entry name" value="NfsA-like"/>
    <property type="match status" value="1"/>
</dbReference>
<dbReference type="InterPro" id="IPR000415">
    <property type="entry name" value="Nitroreductase-like"/>
</dbReference>
<dbReference type="PANTHER" id="PTHR43425">
    <property type="entry name" value="OXYGEN-INSENSITIVE NADPH NITROREDUCTASE"/>
    <property type="match status" value="1"/>
</dbReference>
<dbReference type="PIRSF" id="PIRSF005426">
    <property type="entry name" value="Frp"/>
    <property type="match status" value="1"/>
</dbReference>
<dbReference type="InterPro" id="IPR016446">
    <property type="entry name" value="Flavin_OxRdtase_Frp"/>
</dbReference>
<evidence type="ECO:0000259" key="6">
    <source>
        <dbReference type="Pfam" id="PF00881"/>
    </source>
</evidence>
<comment type="caution">
    <text evidence="7">The sequence shown here is derived from an EMBL/GenBank/DDBJ whole genome shotgun (WGS) entry which is preliminary data.</text>
</comment>
<dbReference type="Proteomes" id="UP000555448">
    <property type="component" value="Unassembled WGS sequence"/>
</dbReference>
<keyword evidence="8" id="KW-1185">Reference proteome</keyword>
<dbReference type="AlphaFoldDB" id="A0A7W7K7L5"/>
<evidence type="ECO:0000256" key="5">
    <source>
        <dbReference type="PIRNR" id="PIRNR005426"/>
    </source>
</evidence>
<dbReference type="RefSeq" id="WP_184242993.1">
    <property type="nucleotide sequence ID" value="NZ_JACHLR010000003.1"/>
</dbReference>
<evidence type="ECO:0000256" key="3">
    <source>
        <dbReference type="ARBA" id="ARBA00022643"/>
    </source>
</evidence>
<keyword evidence="2 5" id="KW-0285">Flavoprotein</keyword>
<comment type="similarity">
    <text evidence="1 5">Belongs to the flavin oxidoreductase frp family.</text>
</comment>
<dbReference type="EMBL" id="JACHLR010000003">
    <property type="protein sequence ID" value="MBB4857729.1"/>
    <property type="molecule type" value="Genomic_DNA"/>
</dbReference>
<reference evidence="7 8" key="1">
    <citation type="submission" date="2020-08" db="EMBL/GenBank/DDBJ databases">
        <title>Functional genomics of gut bacteria from endangered species of beetles.</title>
        <authorList>
            <person name="Carlos-Shanley C."/>
        </authorList>
    </citation>
    <scope>NUCLEOTIDE SEQUENCE [LARGE SCALE GENOMIC DNA]</scope>
    <source>
        <strain evidence="7 8">S00245</strain>
    </source>
</reference>
<keyword evidence="4 5" id="KW-0560">Oxidoreductase</keyword>